<dbReference type="InterPro" id="IPR002416">
    <property type="entry name" value="T2SS_protein-GspH"/>
</dbReference>
<feature type="transmembrane region" description="Helical" evidence="11">
    <location>
        <begin position="12"/>
        <end position="33"/>
    </location>
</feature>
<dbReference type="Proteomes" id="UP001445268">
    <property type="component" value="Chromosome"/>
</dbReference>
<evidence type="ECO:0000256" key="3">
    <source>
        <dbReference type="ARBA" id="ARBA00022475"/>
    </source>
</evidence>
<evidence type="ECO:0000259" key="12">
    <source>
        <dbReference type="Pfam" id="PF12019"/>
    </source>
</evidence>
<comment type="subcellular location">
    <subcellularLocation>
        <location evidence="1">Cell inner membrane</location>
        <topology evidence="1">Single-pass membrane protein</topology>
    </subcellularLocation>
</comment>
<keyword evidence="5" id="KW-0997">Cell inner membrane</keyword>
<dbReference type="PROSITE" id="PS00409">
    <property type="entry name" value="PROKAR_NTER_METHYL"/>
    <property type="match status" value="1"/>
</dbReference>
<name>A0ABZ3E4P3_9GAMM</name>
<evidence type="ECO:0000313" key="14">
    <source>
        <dbReference type="Proteomes" id="UP001445268"/>
    </source>
</evidence>
<keyword evidence="3" id="KW-1003">Cell membrane</keyword>
<accession>A0ABZ3E4P3</accession>
<comment type="similarity">
    <text evidence="9">Belongs to the GSP H family.</text>
</comment>
<dbReference type="PANTHER" id="PTHR30093:SF41">
    <property type="entry name" value="TYPE II SECRETION SYSTEM PROTEIN H"/>
    <property type="match status" value="1"/>
</dbReference>
<evidence type="ECO:0000256" key="1">
    <source>
        <dbReference type="ARBA" id="ARBA00004377"/>
    </source>
</evidence>
<dbReference type="InterPro" id="IPR045584">
    <property type="entry name" value="Pilin-like"/>
</dbReference>
<evidence type="ECO:0000256" key="5">
    <source>
        <dbReference type="ARBA" id="ARBA00022519"/>
    </source>
</evidence>
<proteinExistence type="inferred from homology"/>
<dbReference type="EMBL" id="CP152380">
    <property type="protein sequence ID" value="XAF54639.1"/>
    <property type="molecule type" value="Genomic_DNA"/>
</dbReference>
<dbReference type="Pfam" id="PF07963">
    <property type="entry name" value="N_methyl"/>
    <property type="match status" value="1"/>
</dbReference>
<keyword evidence="14" id="KW-1185">Reference proteome</keyword>
<dbReference type="Gene3D" id="3.55.40.10">
    <property type="entry name" value="minor pseudopilin epsh domain"/>
    <property type="match status" value="1"/>
</dbReference>
<evidence type="ECO:0000256" key="10">
    <source>
        <dbReference type="ARBA" id="ARBA00030775"/>
    </source>
</evidence>
<evidence type="ECO:0000313" key="13">
    <source>
        <dbReference type="EMBL" id="XAF54639.1"/>
    </source>
</evidence>
<protein>
    <recommendedName>
        <fullName evidence="2">Type II secretion system protein H</fullName>
    </recommendedName>
    <alternativeName>
        <fullName evidence="10">General secretion pathway protein H</fullName>
    </alternativeName>
</protein>
<keyword evidence="7 11" id="KW-1133">Transmembrane helix</keyword>
<reference evidence="13 14" key="1">
    <citation type="submission" date="2024-04" db="EMBL/GenBank/DDBJ databases">
        <title>Marinobacter sp. SBY-1.</title>
        <authorList>
            <person name="Pan C."/>
        </authorList>
    </citation>
    <scope>NUCLEOTIDE SEQUENCE [LARGE SCALE GENOMIC DNA]</scope>
    <source>
        <strain evidence="13 14">SBY-1</strain>
    </source>
</reference>
<dbReference type="InterPro" id="IPR012902">
    <property type="entry name" value="N_methyl_site"/>
</dbReference>
<dbReference type="RefSeq" id="WP_342631859.1">
    <property type="nucleotide sequence ID" value="NZ_CP152380.1"/>
</dbReference>
<organism evidence="13 14">
    <name type="scientific">Marinobacter alkaliphilus</name>
    <dbReference type="NCBI Taxonomy" id="254719"/>
    <lineage>
        <taxon>Bacteria</taxon>
        <taxon>Pseudomonadati</taxon>
        <taxon>Pseudomonadota</taxon>
        <taxon>Gammaproteobacteria</taxon>
        <taxon>Pseudomonadales</taxon>
        <taxon>Marinobacteraceae</taxon>
        <taxon>Marinobacter</taxon>
    </lineage>
</organism>
<evidence type="ECO:0000256" key="4">
    <source>
        <dbReference type="ARBA" id="ARBA00022481"/>
    </source>
</evidence>
<evidence type="ECO:0000256" key="8">
    <source>
        <dbReference type="ARBA" id="ARBA00023136"/>
    </source>
</evidence>
<dbReference type="PANTHER" id="PTHR30093">
    <property type="entry name" value="GENERAL SECRETION PATHWAY PROTEIN G"/>
    <property type="match status" value="1"/>
</dbReference>
<evidence type="ECO:0000256" key="11">
    <source>
        <dbReference type="SAM" id="Phobius"/>
    </source>
</evidence>
<evidence type="ECO:0000256" key="9">
    <source>
        <dbReference type="ARBA" id="ARBA00025772"/>
    </source>
</evidence>
<dbReference type="InterPro" id="IPR022346">
    <property type="entry name" value="T2SS_GspH"/>
</dbReference>
<feature type="domain" description="General secretion pathway GspH" evidence="12">
    <location>
        <begin position="45"/>
        <end position="159"/>
    </location>
</feature>
<keyword evidence="6 11" id="KW-0812">Transmembrane</keyword>
<evidence type="ECO:0000256" key="7">
    <source>
        <dbReference type="ARBA" id="ARBA00022989"/>
    </source>
</evidence>
<keyword evidence="8 11" id="KW-0472">Membrane</keyword>
<evidence type="ECO:0000256" key="6">
    <source>
        <dbReference type="ARBA" id="ARBA00022692"/>
    </source>
</evidence>
<gene>
    <name evidence="13" type="ORF">AAGT77_03560</name>
</gene>
<dbReference type="SUPFAM" id="SSF54523">
    <property type="entry name" value="Pili subunits"/>
    <property type="match status" value="1"/>
</dbReference>
<keyword evidence="4" id="KW-0488">Methylation</keyword>
<dbReference type="PRINTS" id="PR00885">
    <property type="entry name" value="BCTERIALGSPH"/>
</dbReference>
<sequence length="172" mass="17928">MRSINAQRGFTLIELLVVIVLVGITAAIAVPNFGRLIDSSQRSAAANDMSGLLNFARSEAIRRGNRVAVYARDTSDTSAGYAVCVQAAIAACKAGTAGPDQLLRTTNSLSGSVSISQITPSTAADLIFSGRGMASQQFDYRVCGQSGTEAVDLEVNVGGQVRINNNTNISCP</sequence>
<dbReference type="Pfam" id="PF12019">
    <property type="entry name" value="GspH"/>
    <property type="match status" value="1"/>
</dbReference>
<dbReference type="NCBIfam" id="TIGR02532">
    <property type="entry name" value="IV_pilin_GFxxxE"/>
    <property type="match status" value="1"/>
</dbReference>
<evidence type="ECO:0000256" key="2">
    <source>
        <dbReference type="ARBA" id="ARBA00021549"/>
    </source>
</evidence>